<keyword evidence="2 3" id="KW-0808">Transferase</keyword>
<comment type="similarity">
    <text evidence="1 3">Belongs to the thiolase-like superfamily. Beta-ketoacyl-ACP synthases family.</text>
</comment>
<name>A0ABM6QAR7_9PROT</name>
<accession>A0ABM6QAR7</accession>
<dbReference type="Pfam" id="PF02801">
    <property type="entry name" value="Ketoacyl-synt_C"/>
    <property type="match status" value="1"/>
</dbReference>
<evidence type="ECO:0000313" key="7">
    <source>
        <dbReference type="Proteomes" id="UP000233458"/>
    </source>
</evidence>
<dbReference type="PANTHER" id="PTHR11712:SF320">
    <property type="entry name" value="BETA-KETOACYL SYNTHASE"/>
    <property type="match status" value="1"/>
</dbReference>
<feature type="domain" description="Ketosynthase family 3 (KS3)" evidence="5">
    <location>
        <begin position="1"/>
        <end position="424"/>
    </location>
</feature>
<dbReference type="InterPro" id="IPR000794">
    <property type="entry name" value="Beta-ketoacyl_synthase"/>
</dbReference>
<evidence type="ECO:0000313" key="6">
    <source>
        <dbReference type="EMBL" id="AUG53602.1"/>
    </source>
</evidence>
<dbReference type="PROSITE" id="PS00606">
    <property type="entry name" value="KS3_1"/>
    <property type="match status" value="1"/>
</dbReference>
<dbReference type="InterPro" id="IPR018201">
    <property type="entry name" value="Ketoacyl_synth_AS"/>
</dbReference>
<dbReference type="SUPFAM" id="SSF53901">
    <property type="entry name" value="Thiolase-like"/>
    <property type="match status" value="1"/>
</dbReference>
<feature type="compositionally biased region" description="Polar residues" evidence="4">
    <location>
        <begin position="1"/>
        <end position="10"/>
    </location>
</feature>
<protein>
    <submittedName>
        <fullName evidence="6">Beta-ketoacyl-[acyl-carrier-protein] synthase II</fullName>
    </submittedName>
</protein>
<dbReference type="PANTHER" id="PTHR11712">
    <property type="entry name" value="POLYKETIDE SYNTHASE-RELATED"/>
    <property type="match status" value="1"/>
</dbReference>
<evidence type="ECO:0000256" key="4">
    <source>
        <dbReference type="SAM" id="MobiDB-lite"/>
    </source>
</evidence>
<evidence type="ECO:0000259" key="5">
    <source>
        <dbReference type="PROSITE" id="PS52004"/>
    </source>
</evidence>
<dbReference type="NCBIfam" id="NF006618">
    <property type="entry name" value="PRK09185.1"/>
    <property type="match status" value="1"/>
</dbReference>
<dbReference type="SMART" id="SM00825">
    <property type="entry name" value="PKS_KS"/>
    <property type="match status" value="1"/>
</dbReference>
<dbReference type="Proteomes" id="UP000233458">
    <property type="component" value="Chromosome"/>
</dbReference>
<dbReference type="Pfam" id="PF00109">
    <property type="entry name" value="ketoacyl-synt"/>
    <property type="match status" value="1"/>
</dbReference>
<dbReference type="PROSITE" id="PS52004">
    <property type="entry name" value="KS3_2"/>
    <property type="match status" value="1"/>
</dbReference>
<dbReference type="InterPro" id="IPR014030">
    <property type="entry name" value="Ketoacyl_synth_N"/>
</dbReference>
<gene>
    <name evidence="6" type="ORF">CSC3H3_13420</name>
</gene>
<feature type="region of interest" description="Disordered" evidence="4">
    <location>
        <begin position="1"/>
        <end position="28"/>
    </location>
</feature>
<dbReference type="CDD" id="cd00834">
    <property type="entry name" value="KAS_I_II"/>
    <property type="match status" value="1"/>
</dbReference>
<dbReference type="InterPro" id="IPR016039">
    <property type="entry name" value="Thiolase-like"/>
</dbReference>
<dbReference type="EMBL" id="CP024199">
    <property type="protein sequence ID" value="AUG53602.1"/>
    <property type="molecule type" value="Genomic_DNA"/>
</dbReference>
<evidence type="ECO:0000256" key="3">
    <source>
        <dbReference type="RuleBase" id="RU003694"/>
    </source>
</evidence>
<sequence>MTSPVPSGDNNRAGAGAGAGAGATTGTRPRPTCYLHAMGMVSALGMTANEARQTLAGNRKANMVASDAFLPDRTVTVGMIPQEPAALPAHLHHHDTRNNRLLWAATEQIADCIAETITRFGRTRIAVILGTSTSGIDEGTQSYREYLHKGALPEDFTYSGQEIGAPADFLREALDLGGPAYVISTACSSSAKVFSAGQRLLRAGICDAVLVGGVDSLCSLTIAGFAALQSVADGLCRPMSANRDGINIGEGAAIFMMRRDAADIALMGVGETSDAHHPNAPHPKGTGARAAMQAAMKQAGMTPADIAYLNMHGTATPLNDSMESLAIHDLFGDEVPVSSTKPMTGHTLGAAGAIETAILFLALTDVANGATLPLHVWDGARDENLPDIKLVNAGNNHLPPASRCAMLSNSFAFGGSNAAVILATGWGDPNFAPDSISLS</sequence>
<keyword evidence="7" id="KW-1185">Reference proteome</keyword>
<dbReference type="InterPro" id="IPR014031">
    <property type="entry name" value="Ketoacyl_synth_C"/>
</dbReference>
<organism evidence="6 7">
    <name type="scientific">Thalassospira marina</name>
    <dbReference type="NCBI Taxonomy" id="2048283"/>
    <lineage>
        <taxon>Bacteria</taxon>
        <taxon>Pseudomonadati</taxon>
        <taxon>Pseudomonadota</taxon>
        <taxon>Alphaproteobacteria</taxon>
        <taxon>Rhodospirillales</taxon>
        <taxon>Thalassospiraceae</taxon>
        <taxon>Thalassospira</taxon>
    </lineage>
</organism>
<evidence type="ECO:0000256" key="1">
    <source>
        <dbReference type="ARBA" id="ARBA00008467"/>
    </source>
</evidence>
<evidence type="ECO:0000256" key="2">
    <source>
        <dbReference type="ARBA" id="ARBA00022679"/>
    </source>
</evidence>
<dbReference type="Gene3D" id="3.40.47.10">
    <property type="match status" value="1"/>
</dbReference>
<proteinExistence type="inferred from homology"/>
<dbReference type="InterPro" id="IPR020841">
    <property type="entry name" value="PKS_Beta-ketoAc_synthase_dom"/>
</dbReference>
<reference evidence="6 7" key="1">
    <citation type="submission" date="2017-10" db="EMBL/GenBank/DDBJ databases">
        <title>Biodiversity and function of Thalassospira species in the particle-attached aromatic-hydrocarbon-degrading consortia from the surface seawater of the China South Sea.</title>
        <authorList>
            <person name="Dong C."/>
            <person name="Liu R."/>
            <person name="Shao Z."/>
        </authorList>
    </citation>
    <scope>NUCLEOTIDE SEQUENCE [LARGE SCALE GENOMIC DNA]</scope>
    <source>
        <strain evidence="6 7">CSC3H3</strain>
    </source>
</reference>